<dbReference type="InterPro" id="IPR013783">
    <property type="entry name" value="Ig-like_fold"/>
</dbReference>
<keyword evidence="3" id="KW-0963">Cytoplasm</keyword>
<dbReference type="Pfam" id="PF15780">
    <property type="entry name" value="ASH"/>
    <property type="match status" value="1"/>
</dbReference>
<evidence type="ECO:0000256" key="6">
    <source>
        <dbReference type="ARBA" id="ARBA00022737"/>
    </source>
</evidence>
<dbReference type="SMART" id="SM00033">
    <property type="entry name" value="CH"/>
    <property type="match status" value="2"/>
</dbReference>
<comment type="subcellular location">
    <subcellularLocation>
        <location evidence="2">Cytoplasm</location>
    </subcellularLocation>
    <subcellularLocation>
        <location evidence="1">Nucleus</location>
    </subcellularLocation>
</comment>
<evidence type="ECO:0000256" key="9">
    <source>
        <dbReference type="ARBA" id="ARBA00023054"/>
    </source>
</evidence>
<evidence type="ECO:0000259" key="13">
    <source>
        <dbReference type="PROSITE" id="PS50021"/>
    </source>
</evidence>
<dbReference type="SMART" id="SM00015">
    <property type="entry name" value="IQ"/>
    <property type="match status" value="62"/>
</dbReference>
<proteinExistence type="predicted"/>
<evidence type="ECO:0000256" key="10">
    <source>
        <dbReference type="ARBA" id="ARBA00023242"/>
    </source>
</evidence>
<dbReference type="CDD" id="cd21224">
    <property type="entry name" value="CH_ASPM_rpt2"/>
    <property type="match status" value="1"/>
</dbReference>
<feature type="region of interest" description="Disordered" evidence="12">
    <location>
        <begin position="472"/>
        <end position="492"/>
    </location>
</feature>
<feature type="region of interest" description="Disordered" evidence="12">
    <location>
        <begin position="15"/>
        <end position="40"/>
    </location>
</feature>
<keyword evidence="7" id="KW-0498">Mitosis</keyword>
<dbReference type="GeneTree" id="ENSGT00560000077332"/>
<feature type="compositionally biased region" description="Polar residues" evidence="12">
    <location>
        <begin position="603"/>
        <end position="612"/>
    </location>
</feature>
<dbReference type="FunFam" id="1.20.5.190:FF:000009">
    <property type="entry name" value="Abnormal spindle-like microcephaly-associated protein homolog"/>
    <property type="match status" value="1"/>
</dbReference>
<evidence type="ECO:0000256" key="5">
    <source>
        <dbReference type="ARBA" id="ARBA00022618"/>
    </source>
</evidence>
<keyword evidence="6" id="KW-0677">Repeat</keyword>
<dbReference type="GO" id="GO:0051301">
    <property type="term" value="P:cell division"/>
    <property type="evidence" value="ECO:0007669"/>
    <property type="project" value="UniProtKB-KW"/>
</dbReference>
<evidence type="ECO:0000256" key="11">
    <source>
        <dbReference type="ARBA" id="ARBA00023306"/>
    </source>
</evidence>
<sequence>MSTFVAKGCAMDISPTYRGQEQEPKKTNRAAFTSSSNKENSCTPFPVLSLIHFSGTPYVSFEAVKLGSSKSAVLLIDNPNDEVVDVSVEKFPSAKGFSMDKRNFTIQPNAQIPLSIVWTPLEEGGVREIVVFVTNGIVKHQAILLGRAEATKKKKRSMWESIKRKKPPDEIAVRKTHKADIVLPKSANRTFHVSRKVEYTKAKNSHSPVQPCDDILSPSGERVTDGLILRSSLMTREGKALSPIAFVQPQIQTPCTASRLTANTLLYGASVDSVEVEESHLQSETRVQTAFCIKETVSVESTTTQMSCESVTYFENMKNNIEIHNWTLSPVNVSGHVLHTPLSHKRILSPDSFVNNSYVPEVNNDSVLDITILSPDQFLKDGAFVSSSISVLTGHEAVFVSPQSGSSSSNSSSTKEKDLLFTDNRLDQTFSSEPTQSRLTFFVKPDPDIRPVVENPVKDASNKRPVISMTVTKSKSGQIKENRSEPNQKPSFRKCLEDGVYKDGNTRLDQQQFLAFKATTLEGLPIIDSCGGFELRPQLEKDTLAGKLPVKIQDPKHTNKRKSDEFLERTSDSQSHTVEVKKRNRSERVVGETKKLRERVHFSSRSLSSTKTDQQKKKIGIDLKSNRMPSHMSSKRPVIGVAQSKLTFFKPVQTAIPRHPLPFAAKNMFYDERWLEKQERGFTWWINYFLTPDDFKVCTEVLKVNAVALAFGVEGHHKASVPKAPTKEEMSLKTYTARSKLNRLRRAACRLFTSENMVKAIQRLELEVEAKRLLVRKDRHLWKDIGERQKVLNWLLSYNPLWLRIGLETIYGELISLESNSDVMGLAVFILNRLLWNPDIAAEYRHPTVPHLYRDGHEEALSRFTLKKLLLLVCFLDQAKESRLIDHDPCLFCLDSQFKCTKDLLLAFARDFLSGEGILSKHLSYMGLPVSHVQTPLDEFDFAVRNLAVDLKCGVRLVRIVELLTENWSLSSKLRVPVISRLQKMHNVEIALQVLKTKGVNLKDEHGAAIESKDIVDGHREKTLTLLCRIIFTFQVEILLDEQQLCEEIHFLRRAQKLQRILSGLQSSSKKAFLKEDTEARLDSGTKVKLLMEWVNAVCAFYNTKVENFTVSFSDGRVLCFLINYYHPSYLTMEAIRQKTTQTVECGHRGTIGLNQSSSDSDDSSLNCQELNDTSTISVNFKELLENEKTNFQLVNNAVSNLGGVPAMINSQDMSNTIPNEKVVICYLSFLCARLLDLCKETRAARVIQTAWRKYKLKLEQKKHEERNHAACIIQMAVLKFLNKCREKKKIAAAIIIQSFWRGYLVRKKAREDLLRLQNESATIIQAYWKRYSAMKHYRHIKHCIIMLQARVRMKIAHSAYKKILQAVVTIQRRHRANLLAKGQRRHYLVMKASAVLIGRCYRRWKSRMLARQNLAALVIQCCFRQWRSQVHAKRNMAAIHIQAYYRMYSIQKHFMNIQRKIVKIQAWFRGCMARRKFNQMRTAVLTIQRHYKAFVCGKAQRQKFLLVRKSVVVIQSYYRGMKGRLIYRQIKAACVIASFWQMKKERARFLLARQSVVILQSHVRTWQARRRYQRLKRSVSLIQACYRAVTLGRKVRESFQSMKLAAIVLQAACRGWQARRRRHMLKSVVRIQSVYRAYVAQKKFLKLKQATITIQANVKMVQTQQRYTKLRNTAIYIQRTRRANQLCTVHAGEFRRKRKACIVLQAAARGYVVRKQIQTWRIAAVKIQSAFRMKKERACYLSKYKAVLVLQKHYRCYREGIAYRSSFLRVRAAAMCLQAAYRGFRLRQTLKRLHKSASVIQRAFRACVLRRRFLEIKKSTILIQRWYRACILGVQQRVEHRKLKVSSIAIQAIYRGKVVRTKIQKWHKAALVIQTCFRRYQAEKNYHALKNATIFVQKRFQAKLAGGKQQEKYLALRHCALKLQAAWRGKTVRRRLQVQHQAVTLIQNCYRTYVLHRKWKTMRLGAVRIQQAYRAYTCGKKQRVKFLRLREAAVILQAGFRGMKVRQRLQAHHRAACKIQAAYKTFKAKTKFNVQKTAAICIQRRYRAMVVGQIQRQKYVQLLQATIKLQSIYRGVKLRRMVQQQHVAATAIQAYFRMHKAQCSYLAMRLAAPIIQVNYRAHLKRKEEREKYLHTRKSVIFIQSAYRGMRDRRILRERHKAASVIQAHYRKWRRYIQFKKLKWAVMVVQRRFKANCLRNIEVGKYKTIQRATICIQAAFRGMKARCHLKHIQAAAQLIQHRYRCYLQHKRYVVLRCATVTIQRRYRALIVARQQQNSYHALRTAAITLQAAYRGLKCRKTLKRQQRAAVVIQSAFRMYKAKIPFKAMKLAAIMIQTCYKAYLKGKTQRNLFLTYRKSAVIIQSAYRGMKVRQELTKIRCAAVIIQAWFRAHKQRWDFQILRSAAVVLQQRYRAQKLKVSGVEQYRRTKQAVVCIQKAFRVWQARQLVRRETAAVHIQSFLKMYVQRRAFLRQKAAAVVIQSAFKCYKARACYKEMCVSSLVIQKWYRSSKETQLQRAQYLEMKKAAILLQSVFRGIAARKLAKQKSAACKIQSFLQMAICRRNFKEHRSAAITIQAHYKACIARRKYESYRRAALVLQKHYRAFLIMKQQRLAYVTTVKRLQMLQARIRGFITRQRLKRLQKGATVIQALFRGRMQRRQFLQYKRATEVIQAHYRAYLLQKMEKAKYLRMKESAIVIQAHIRGYQTRQHILKIKAAQNILAWYRGCVVRREYRMRQKAIVTVHRCIRTKLLRRRFLKLHHCACIIQKRWRETMQARMNHLRFLQLRTSTVTIQAAWRGYRTRKLFFKMQRSALLIQAFYRGFVQRRDFLRKQKAVQVIENYFHAWQRGRLERSKFQSIKNATITLQAFCRGWLVRKKMIEQKQAEKRMQFSAAAYHHMSAIKIQRNFRAYLVLKRAKQQIHSVICIQRWMRVILQRRQFLNKRENIIKIQRSARVWLLRRSNAAAVIQKAVKNYLCKKQKEAFLQRVIKVQATWRGFWSRKMNDTRTVVAIRHRLEKANRESKEEEKLCNKTATAIDYLMRYRHLSYILAALKHLETATRLSSVCCEKLADSGATLTIFTLIRSCNRSVPCMEVITYAIQVLLNLSKYDKTVGAVYNTEHSIKTLLELLRIYREKAGDKVADKGGTIFTKTCFLLVILLQDPRRALEVRNLPKAVENIRSIYNLTSRKHMMDSQRTITKQKMNASFNGSFLTPATPIKAKLTKRVAPDWLLRKDSLKEVVDPLRAIQMVASALCISI</sequence>
<evidence type="ECO:0000256" key="2">
    <source>
        <dbReference type="ARBA" id="ARBA00004496"/>
    </source>
</evidence>
<evidence type="ECO:0000313" key="14">
    <source>
        <dbReference type="Ensembl" id="ENSECRP00000017958.1"/>
    </source>
</evidence>
<dbReference type="GO" id="GO:0005516">
    <property type="term" value="F:calmodulin binding"/>
    <property type="evidence" value="ECO:0007669"/>
    <property type="project" value="UniProtKB-KW"/>
</dbReference>
<dbReference type="Gene3D" id="2.60.40.10">
    <property type="entry name" value="Immunoglobulins"/>
    <property type="match status" value="1"/>
</dbReference>
<feature type="region of interest" description="Disordered" evidence="12">
    <location>
        <begin position="548"/>
        <end position="635"/>
    </location>
</feature>
<evidence type="ECO:0000313" key="15">
    <source>
        <dbReference type="Proteomes" id="UP000694620"/>
    </source>
</evidence>
<dbReference type="PANTHER" id="PTHR22706:SF1">
    <property type="entry name" value="ASSEMBLY FACTOR FOR SPINDLE MICROTUBULES"/>
    <property type="match status" value="1"/>
</dbReference>
<evidence type="ECO:0000256" key="1">
    <source>
        <dbReference type="ARBA" id="ARBA00004123"/>
    </source>
</evidence>
<gene>
    <name evidence="14" type="primary">ASPM</name>
    <name evidence="14" type="synonym">aspm</name>
</gene>
<keyword evidence="10" id="KW-0539">Nucleus</keyword>
<evidence type="ECO:0000256" key="12">
    <source>
        <dbReference type="SAM" id="MobiDB-lite"/>
    </source>
</evidence>
<reference evidence="14" key="2">
    <citation type="submission" date="2025-08" db="UniProtKB">
        <authorList>
            <consortium name="Ensembl"/>
        </authorList>
    </citation>
    <scope>IDENTIFICATION</scope>
</reference>
<dbReference type="GO" id="GO:0005737">
    <property type="term" value="C:cytoplasm"/>
    <property type="evidence" value="ECO:0007669"/>
    <property type="project" value="UniProtKB-SubCell"/>
</dbReference>
<keyword evidence="8" id="KW-0112">Calmodulin-binding</keyword>
<dbReference type="Gene3D" id="1.10.418.10">
    <property type="entry name" value="Calponin-like domain"/>
    <property type="match status" value="2"/>
</dbReference>
<keyword evidence="5" id="KW-0132">Cell division</keyword>
<dbReference type="FunFam" id="2.60.40.10:FF:001429">
    <property type="entry name" value="Abnormal spindle-like microcephaly-associated protein homolog"/>
    <property type="match status" value="1"/>
</dbReference>
<dbReference type="InterPro" id="IPR027417">
    <property type="entry name" value="P-loop_NTPase"/>
</dbReference>
<reference evidence="14" key="3">
    <citation type="submission" date="2025-09" db="UniProtKB">
        <authorList>
            <consortium name="Ensembl"/>
        </authorList>
    </citation>
    <scope>IDENTIFICATION</scope>
</reference>
<dbReference type="PANTHER" id="PTHR22706">
    <property type="entry name" value="ASSEMBLY FACTOR FOR SPINDLE MICROTUBULES"/>
    <property type="match status" value="1"/>
</dbReference>
<keyword evidence="4" id="KW-0597">Phosphoprotein</keyword>
<dbReference type="InterPro" id="IPR051185">
    <property type="entry name" value="ASPM"/>
</dbReference>
<dbReference type="FunFam" id="1.10.418.10:FF:000051">
    <property type="entry name" value="Abnormal spindle-like microcephaly-associated protein homolog"/>
    <property type="match status" value="1"/>
</dbReference>
<name>A0A8C4XB44_ERPCA</name>
<dbReference type="InterPro" id="IPR001715">
    <property type="entry name" value="CH_dom"/>
</dbReference>
<feature type="compositionally biased region" description="Basic and acidic residues" evidence="12">
    <location>
        <begin position="553"/>
        <end position="571"/>
    </location>
</feature>
<dbReference type="Pfam" id="PF00307">
    <property type="entry name" value="CH"/>
    <property type="match status" value="1"/>
</dbReference>
<evidence type="ECO:0000256" key="7">
    <source>
        <dbReference type="ARBA" id="ARBA00022776"/>
    </source>
</evidence>
<dbReference type="InterPro" id="IPR031549">
    <property type="entry name" value="ASH"/>
</dbReference>
<protein>
    <submittedName>
        <fullName evidence="14">Assembly factor for spindle microtubules</fullName>
    </submittedName>
</protein>
<feature type="domain" description="Calponin-homology (CH)" evidence="13">
    <location>
        <begin position="1085"/>
        <end position="1236"/>
    </location>
</feature>
<organism evidence="14 15">
    <name type="scientific">Erpetoichthys calabaricus</name>
    <name type="common">Rope fish</name>
    <name type="synonym">Calamoichthys calabaricus</name>
    <dbReference type="NCBI Taxonomy" id="27687"/>
    <lineage>
        <taxon>Eukaryota</taxon>
        <taxon>Metazoa</taxon>
        <taxon>Chordata</taxon>
        <taxon>Craniata</taxon>
        <taxon>Vertebrata</taxon>
        <taxon>Euteleostomi</taxon>
        <taxon>Actinopterygii</taxon>
        <taxon>Polypteriformes</taxon>
        <taxon>Polypteridae</taxon>
        <taxon>Erpetoichthys</taxon>
    </lineage>
</organism>
<dbReference type="GO" id="GO:0007051">
    <property type="term" value="P:spindle organization"/>
    <property type="evidence" value="ECO:0007669"/>
    <property type="project" value="TreeGrafter"/>
</dbReference>
<dbReference type="Ensembl" id="ENSECRT00000018315.1">
    <property type="protein sequence ID" value="ENSECRP00000017958.1"/>
    <property type="gene ID" value="ENSECRG00000011968.1"/>
</dbReference>
<dbReference type="PROSITE" id="PS50096">
    <property type="entry name" value="IQ"/>
    <property type="match status" value="36"/>
</dbReference>
<dbReference type="InterPro" id="IPR036872">
    <property type="entry name" value="CH_dom_sf"/>
</dbReference>
<dbReference type="Gene3D" id="1.20.5.190">
    <property type="match status" value="28"/>
</dbReference>
<dbReference type="SUPFAM" id="SSF52540">
    <property type="entry name" value="P-loop containing nucleoside triphosphate hydrolases"/>
    <property type="match status" value="12"/>
</dbReference>
<dbReference type="GO" id="GO:0000922">
    <property type="term" value="C:spindle pole"/>
    <property type="evidence" value="ECO:0007669"/>
    <property type="project" value="TreeGrafter"/>
</dbReference>
<keyword evidence="9" id="KW-0175">Coiled coil</keyword>
<dbReference type="InterPro" id="IPR000048">
    <property type="entry name" value="IQ_motif_EF-hand-BS"/>
</dbReference>
<dbReference type="SUPFAM" id="SSF47576">
    <property type="entry name" value="Calponin-homology domain, CH-domain"/>
    <property type="match status" value="1"/>
</dbReference>
<dbReference type="Pfam" id="PF00612">
    <property type="entry name" value="IQ"/>
    <property type="match status" value="32"/>
</dbReference>
<evidence type="ECO:0000256" key="8">
    <source>
        <dbReference type="ARBA" id="ARBA00022860"/>
    </source>
</evidence>
<accession>A0A8C4XB44</accession>
<dbReference type="Proteomes" id="UP000694620">
    <property type="component" value="Chromosome 10"/>
</dbReference>
<evidence type="ECO:0000256" key="3">
    <source>
        <dbReference type="ARBA" id="ARBA00022490"/>
    </source>
</evidence>
<dbReference type="CDD" id="cd21223">
    <property type="entry name" value="CH_ASPM_rpt1"/>
    <property type="match status" value="1"/>
</dbReference>
<feature type="compositionally biased region" description="Basic and acidic residues" evidence="12">
    <location>
        <begin position="613"/>
        <end position="625"/>
    </location>
</feature>
<dbReference type="GO" id="GO:0005634">
    <property type="term" value="C:nucleus"/>
    <property type="evidence" value="ECO:0007669"/>
    <property type="project" value="UniProtKB-SubCell"/>
</dbReference>
<keyword evidence="11" id="KW-0131">Cell cycle</keyword>
<dbReference type="PROSITE" id="PS50021">
    <property type="entry name" value="CH"/>
    <property type="match status" value="2"/>
</dbReference>
<feature type="compositionally biased region" description="Polar residues" evidence="12">
    <location>
        <begin position="30"/>
        <end position="40"/>
    </location>
</feature>
<reference evidence="14" key="1">
    <citation type="submission" date="2021-06" db="EMBL/GenBank/DDBJ databases">
        <authorList>
            <consortium name="Wellcome Sanger Institute Data Sharing"/>
        </authorList>
    </citation>
    <scope>NUCLEOTIDE SEQUENCE [LARGE SCALE GENOMIC DNA]</scope>
</reference>
<evidence type="ECO:0000256" key="4">
    <source>
        <dbReference type="ARBA" id="ARBA00022553"/>
    </source>
</evidence>
<dbReference type="FunFam" id="1.20.5.190:FF:000008">
    <property type="entry name" value="Abnormal spindle-like microcephaly-associated protein homolog"/>
    <property type="match status" value="6"/>
</dbReference>
<dbReference type="GO" id="GO:0051295">
    <property type="term" value="P:establishment of meiotic spindle localization"/>
    <property type="evidence" value="ECO:0007669"/>
    <property type="project" value="TreeGrafter"/>
</dbReference>
<dbReference type="GO" id="GO:0000278">
    <property type="term" value="P:mitotic cell cycle"/>
    <property type="evidence" value="ECO:0007669"/>
    <property type="project" value="TreeGrafter"/>
</dbReference>
<keyword evidence="15" id="KW-1185">Reference proteome</keyword>
<feature type="domain" description="Calponin-homology (CH)" evidence="13">
    <location>
        <begin position="899"/>
        <end position="1035"/>
    </location>
</feature>
<feature type="compositionally biased region" description="Basic and acidic residues" evidence="12">
    <location>
        <begin position="578"/>
        <end position="601"/>
    </location>
</feature>